<name>A0A7I8BI77_9BURK</name>
<evidence type="ECO:0000256" key="8">
    <source>
        <dbReference type="ARBA" id="ARBA00022840"/>
    </source>
</evidence>
<evidence type="ECO:0000256" key="2">
    <source>
        <dbReference type="ARBA" id="ARBA00008226"/>
    </source>
</evidence>
<comment type="domain">
    <text evidence="12">Consists of three domains; the N-terminal catalytic domain, the editing domain and the C-terminal C-Ala domain. The editing domain removes incorrectly charged amino acids, while the C-Ala domain, along with tRNA(Ala), serves as a bridge to cooperatively bring together the editing and aminoacylation centers thus stimulating deacylation of misacylated tRNAs.</text>
</comment>
<feature type="binding site" evidence="12">
    <location>
        <position position="665"/>
    </location>
    <ligand>
        <name>Zn(2+)</name>
        <dbReference type="ChEBI" id="CHEBI:29105"/>
    </ligand>
</feature>
<evidence type="ECO:0000256" key="9">
    <source>
        <dbReference type="ARBA" id="ARBA00022884"/>
    </source>
</evidence>
<dbReference type="InterPro" id="IPR018164">
    <property type="entry name" value="Ala-tRNA-synth_IIc_N"/>
</dbReference>
<gene>
    <name evidence="12 15" type="primary">alaS</name>
    <name evidence="15" type="ORF">PPGU16_09870</name>
</gene>
<dbReference type="GO" id="GO:0005524">
    <property type="term" value="F:ATP binding"/>
    <property type="evidence" value="ECO:0007669"/>
    <property type="project" value="UniProtKB-UniRule"/>
</dbReference>
<keyword evidence="5 12" id="KW-0479">Metal-binding</keyword>
<accession>A0A7I8BI77</accession>
<dbReference type="InterPro" id="IPR018162">
    <property type="entry name" value="Ala-tRNA-ligase_IIc_anticod-bd"/>
</dbReference>
<keyword evidence="13" id="KW-0175">Coiled coil</keyword>
<dbReference type="RefSeq" id="WP_180721965.1">
    <property type="nucleotide sequence ID" value="NZ_AP023174.1"/>
</dbReference>
<keyword evidence="8 12" id="KW-0067">ATP-binding</keyword>
<dbReference type="GO" id="GO:0008270">
    <property type="term" value="F:zinc ion binding"/>
    <property type="evidence" value="ECO:0007669"/>
    <property type="project" value="UniProtKB-UniRule"/>
</dbReference>
<dbReference type="Pfam" id="PF07973">
    <property type="entry name" value="tRNA_SAD"/>
    <property type="match status" value="1"/>
</dbReference>
<evidence type="ECO:0000313" key="16">
    <source>
        <dbReference type="Proteomes" id="UP000510888"/>
    </source>
</evidence>
<dbReference type="InterPro" id="IPR003156">
    <property type="entry name" value="DHHA1_dom"/>
</dbReference>
<evidence type="ECO:0000256" key="7">
    <source>
        <dbReference type="ARBA" id="ARBA00022833"/>
    </source>
</evidence>
<feature type="binding site" evidence="12">
    <location>
        <position position="568"/>
    </location>
    <ligand>
        <name>Zn(2+)</name>
        <dbReference type="ChEBI" id="CHEBI:29105"/>
    </ligand>
</feature>
<evidence type="ECO:0000256" key="1">
    <source>
        <dbReference type="ARBA" id="ARBA00004496"/>
    </source>
</evidence>
<evidence type="ECO:0000256" key="12">
    <source>
        <dbReference type="HAMAP-Rule" id="MF_00036"/>
    </source>
</evidence>
<evidence type="ECO:0000256" key="13">
    <source>
        <dbReference type="SAM" id="Coils"/>
    </source>
</evidence>
<dbReference type="AlphaFoldDB" id="A0A7I8BI77"/>
<dbReference type="SUPFAM" id="SSF55186">
    <property type="entry name" value="ThrRS/AlaRS common domain"/>
    <property type="match status" value="1"/>
</dbReference>
<dbReference type="CDD" id="cd00673">
    <property type="entry name" value="AlaRS_core"/>
    <property type="match status" value="1"/>
</dbReference>
<dbReference type="FunFam" id="2.40.30.130:FF:000001">
    <property type="entry name" value="Alanine--tRNA ligase"/>
    <property type="match status" value="1"/>
</dbReference>
<keyword evidence="12" id="KW-0963">Cytoplasm</keyword>
<keyword evidence="16" id="KW-1185">Reference proteome</keyword>
<dbReference type="Gene3D" id="3.30.980.10">
    <property type="entry name" value="Threonyl-trna Synthetase, Chain A, domain 2"/>
    <property type="match status" value="1"/>
</dbReference>
<keyword evidence="11 12" id="KW-0030">Aminoacyl-tRNA synthetase</keyword>
<dbReference type="Pfam" id="PF02272">
    <property type="entry name" value="DHHA1"/>
    <property type="match status" value="1"/>
</dbReference>
<dbReference type="SUPFAM" id="SSF50447">
    <property type="entry name" value="Translation proteins"/>
    <property type="match status" value="1"/>
</dbReference>
<evidence type="ECO:0000256" key="3">
    <source>
        <dbReference type="ARBA" id="ARBA00022555"/>
    </source>
</evidence>
<dbReference type="HAMAP" id="MF_00036_B">
    <property type="entry name" value="Ala_tRNA_synth_B"/>
    <property type="match status" value="1"/>
</dbReference>
<keyword evidence="6 12" id="KW-0547">Nucleotide-binding</keyword>
<dbReference type="GO" id="GO:0004813">
    <property type="term" value="F:alanine-tRNA ligase activity"/>
    <property type="evidence" value="ECO:0007669"/>
    <property type="project" value="UniProtKB-UniRule"/>
</dbReference>
<dbReference type="GO" id="GO:0000049">
    <property type="term" value="F:tRNA binding"/>
    <property type="evidence" value="ECO:0007669"/>
    <property type="project" value="UniProtKB-KW"/>
</dbReference>
<organism evidence="15 16">
    <name type="scientific">Paraburkholderia largidicola</name>
    <dbReference type="NCBI Taxonomy" id="3014751"/>
    <lineage>
        <taxon>Bacteria</taxon>
        <taxon>Pseudomonadati</taxon>
        <taxon>Pseudomonadota</taxon>
        <taxon>Betaproteobacteria</taxon>
        <taxon>Burkholderiales</taxon>
        <taxon>Burkholderiaceae</taxon>
        <taxon>Paraburkholderia</taxon>
    </lineage>
</organism>
<dbReference type="Gene3D" id="3.30.930.10">
    <property type="entry name" value="Bira Bifunctional Protein, Domain 2"/>
    <property type="match status" value="1"/>
</dbReference>
<keyword evidence="3 12" id="KW-0820">tRNA-binding</keyword>
<evidence type="ECO:0000313" key="15">
    <source>
        <dbReference type="EMBL" id="BCF87920.1"/>
    </source>
</evidence>
<dbReference type="GO" id="GO:0002161">
    <property type="term" value="F:aminoacyl-tRNA deacylase activity"/>
    <property type="evidence" value="ECO:0007669"/>
    <property type="project" value="TreeGrafter"/>
</dbReference>
<dbReference type="Pfam" id="PF01411">
    <property type="entry name" value="tRNA-synt_2c"/>
    <property type="match status" value="1"/>
</dbReference>
<dbReference type="InterPro" id="IPR018165">
    <property type="entry name" value="Ala-tRNA-synth_IIc_core"/>
</dbReference>
<dbReference type="Gene3D" id="3.10.310.40">
    <property type="match status" value="1"/>
</dbReference>
<comment type="catalytic activity">
    <reaction evidence="12">
        <text>tRNA(Ala) + L-alanine + ATP = L-alanyl-tRNA(Ala) + AMP + diphosphate</text>
        <dbReference type="Rhea" id="RHEA:12540"/>
        <dbReference type="Rhea" id="RHEA-COMP:9657"/>
        <dbReference type="Rhea" id="RHEA-COMP:9923"/>
        <dbReference type="ChEBI" id="CHEBI:30616"/>
        <dbReference type="ChEBI" id="CHEBI:33019"/>
        <dbReference type="ChEBI" id="CHEBI:57972"/>
        <dbReference type="ChEBI" id="CHEBI:78442"/>
        <dbReference type="ChEBI" id="CHEBI:78497"/>
        <dbReference type="ChEBI" id="CHEBI:456215"/>
        <dbReference type="EC" id="6.1.1.7"/>
    </reaction>
</comment>
<evidence type="ECO:0000256" key="4">
    <source>
        <dbReference type="ARBA" id="ARBA00022598"/>
    </source>
</evidence>
<keyword evidence="9 12" id="KW-0694">RNA-binding</keyword>
<dbReference type="SUPFAM" id="SSF55681">
    <property type="entry name" value="Class II aaRS and biotin synthetases"/>
    <property type="match status" value="1"/>
</dbReference>
<keyword evidence="10 12" id="KW-0648">Protein biosynthesis</keyword>
<sequence>MKAAEIREKFLKFFESKGHTIVRSSSLVPGNDPTLLFTNSGMVQFKDVFLGTESRPYSRATTSQRSVRAGGKHNDLENVGYTARHHTFFEMLGNFSFGDYFKRDAIHYAWELLTGVYQLPKEKLWVTVYQEDDEAFNIWEKEVGVPAERIIRIGDNKGARYASDNFWQMADVGPCGPCSEIFYDHGPEVWGGPPGSPEEDGDRYIEIWNLVFMQFSRDAQGNMTPLPKQCVDTGMGLERIAAVLQHVHSNYEIDLFQALIKAAGRETGVEDLSNNSLKVIADHIRACSFLIVDGVIPGNEGRGYVLRRIVRRAIRHGYKLGRKGSFFHKMVADLVAQMGGAYPELKDAEQRVTDVLRQEEERFFETIEHGMSILESALADLEAKGGKTLDGEVAFKLHDTYGFPLDLTADVCREREVTVDEPAFDEAMARQREQARAAGKFKMAQGLEYSGAKTTFHGYEEIVFDDAKVTALYVDGASVNEVTKGQQAVVVLDHTPFYAESGGQVGDQGVLANASVRFAVADTLKVQADVVGHHGTLEQGALKVGDVVKAEIDAIRRARTARNHSATHLMHKALREVLGGHVQQKGSLVDADKTRFDFAHNAPMTDEEIRRVEAIVNAEVLANAPGIVQVMPYDEAVKGGAMALFGEKYGDEVRVLDLGFSRELCGGTHVHRTGDIGFFKIVMEGGVAAGIRRVEAITGDNAVRYVQELDARINAAAAALKAQPSELTQRISMVQDQVKSLEKELGALKSKLASSQGDELAGQAIEVSGVQVLAATLEGADVKTLRETVDKLKDKLKSAAIVLASVEGGKVSLIAGVTAEASKKVKAGELVNFVAQQVGGKGGGRPDMAQAGGTEPANLPAALAGVKGWVEAQL</sequence>
<dbReference type="SMART" id="SM00863">
    <property type="entry name" value="tRNA_SAD"/>
    <property type="match status" value="1"/>
</dbReference>
<dbReference type="GO" id="GO:0006419">
    <property type="term" value="P:alanyl-tRNA aminoacylation"/>
    <property type="evidence" value="ECO:0007669"/>
    <property type="project" value="UniProtKB-UniRule"/>
</dbReference>
<keyword evidence="4 12" id="KW-0436">Ligase</keyword>
<dbReference type="KEGG" id="plad:PPGU16_09870"/>
<dbReference type="Gene3D" id="3.30.54.20">
    <property type="match status" value="1"/>
</dbReference>
<feature type="binding site" evidence="12">
    <location>
        <position position="669"/>
    </location>
    <ligand>
        <name>Zn(2+)</name>
        <dbReference type="ChEBI" id="CHEBI:29105"/>
    </ligand>
</feature>
<dbReference type="Proteomes" id="UP000510888">
    <property type="component" value="Chromosome 1"/>
</dbReference>
<dbReference type="InterPro" id="IPR012947">
    <property type="entry name" value="tRNA_SAD"/>
</dbReference>
<dbReference type="GO" id="GO:0005829">
    <property type="term" value="C:cytosol"/>
    <property type="evidence" value="ECO:0007669"/>
    <property type="project" value="TreeGrafter"/>
</dbReference>
<dbReference type="InterPro" id="IPR050058">
    <property type="entry name" value="Ala-tRNA_ligase"/>
</dbReference>
<feature type="domain" description="Alanyl-transfer RNA synthetases family profile" evidence="14">
    <location>
        <begin position="1"/>
        <end position="708"/>
    </location>
</feature>
<reference evidence="15 16" key="1">
    <citation type="journal article" date="2020" name="Genes (Basel)">
        <title>Genomic Comparison of Insect Gut Symbionts from Divergent Burkholderia Subclades.</title>
        <authorList>
            <person name="Takeshita K."/>
            <person name="Kikuchi Y."/>
        </authorList>
    </citation>
    <scope>NUCLEOTIDE SEQUENCE [LARGE SCALE GENOMIC DNA]</scope>
    <source>
        <strain evidence="15 16">PGU16</strain>
    </source>
</reference>
<keyword evidence="7 12" id="KW-0862">Zinc</keyword>
<feature type="coiled-coil region" evidence="13">
    <location>
        <begin position="731"/>
        <end position="758"/>
    </location>
</feature>
<dbReference type="PANTHER" id="PTHR11777:SF9">
    <property type="entry name" value="ALANINE--TRNA LIGASE, CYTOPLASMIC"/>
    <property type="match status" value="1"/>
</dbReference>
<dbReference type="PRINTS" id="PR00980">
    <property type="entry name" value="TRNASYNTHALA"/>
</dbReference>
<evidence type="ECO:0000259" key="14">
    <source>
        <dbReference type="PROSITE" id="PS50860"/>
    </source>
</evidence>
<dbReference type="SUPFAM" id="SSF101353">
    <property type="entry name" value="Putative anticodon-binding domain of alanyl-tRNA synthetase (AlaRS)"/>
    <property type="match status" value="1"/>
</dbReference>
<evidence type="ECO:0000256" key="6">
    <source>
        <dbReference type="ARBA" id="ARBA00022741"/>
    </source>
</evidence>
<evidence type="ECO:0000256" key="10">
    <source>
        <dbReference type="ARBA" id="ARBA00022917"/>
    </source>
</evidence>
<dbReference type="InterPro" id="IPR045864">
    <property type="entry name" value="aa-tRNA-synth_II/BPL/LPL"/>
</dbReference>
<dbReference type="Gene3D" id="6.10.250.550">
    <property type="match status" value="1"/>
</dbReference>
<feature type="binding site" evidence="12">
    <location>
        <position position="564"/>
    </location>
    <ligand>
        <name>Zn(2+)</name>
        <dbReference type="ChEBI" id="CHEBI:29105"/>
    </ligand>
</feature>
<dbReference type="FunFam" id="3.30.930.10:FF:000004">
    <property type="entry name" value="Alanine--tRNA ligase"/>
    <property type="match status" value="1"/>
</dbReference>
<dbReference type="Gene3D" id="2.40.30.130">
    <property type="match status" value="1"/>
</dbReference>
<dbReference type="PANTHER" id="PTHR11777">
    <property type="entry name" value="ALANYL-TRNA SYNTHETASE"/>
    <property type="match status" value="1"/>
</dbReference>
<dbReference type="FunFam" id="3.10.310.40:FF:000001">
    <property type="entry name" value="Alanine--tRNA ligase"/>
    <property type="match status" value="1"/>
</dbReference>
<comment type="function">
    <text evidence="12">Catalyzes the attachment of alanine to tRNA(Ala) in a two-step reaction: alanine is first activated by ATP to form Ala-AMP and then transferred to the acceptor end of tRNA(Ala). Also edits incorrectly charged Ser-tRNA(Ala) and Gly-tRNA(Ala) via its editing domain.</text>
</comment>
<comment type="cofactor">
    <cofactor evidence="12">
        <name>Zn(2+)</name>
        <dbReference type="ChEBI" id="CHEBI:29105"/>
    </cofactor>
    <text evidence="12">Binds 1 zinc ion per subunit.</text>
</comment>
<proteinExistence type="inferred from homology"/>
<dbReference type="PROSITE" id="PS50860">
    <property type="entry name" value="AA_TRNA_LIGASE_II_ALA"/>
    <property type="match status" value="1"/>
</dbReference>
<dbReference type="NCBIfam" id="TIGR00344">
    <property type="entry name" value="alaS"/>
    <property type="match status" value="1"/>
</dbReference>
<dbReference type="EC" id="6.1.1.7" evidence="12"/>
<dbReference type="InterPro" id="IPR023033">
    <property type="entry name" value="Ala_tRNA_ligase_euk/bac"/>
</dbReference>
<evidence type="ECO:0000256" key="11">
    <source>
        <dbReference type="ARBA" id="ARBA00023146"/>
    </source>
</evidence>
<evidence type="ECO:0000256" key="5">
    <source>
        <dbReference type="ARBA" id="ARBA00022723"/>
    </source>
</evidence>
<dbReference type="InterPro" id="IPR018163">
    <property type="entry name" value="Thr/Ala-tRNA-synth_IIc_edit"/>
</dbReference>
<comment type="subcellular location">
    <subcellularLocation>
        <location evidence="1 12">Cytoplasm</location>
    </subcellularLocation>
</comment>
<dbReference type="InterPro" id="IPR002318">
    <property type="entry name" value="Ala-tRNA-lgiase_IIc"/>
</dbReference>
<protein>
    <recommendedName>
        <fullName evidence="12">Alanine--tRNA ligase</fullName>
        <ecNumber evidence="12">6.1.1.7</ecNumber>
    </recommendedName>
    <alternativeName>
        <fullName evidence="12">Alanyl-tRNA synthetase</fullName>
        <shortName evidence="12">AlaRS</shortName>
    </alternativeName>
</protein>
<dbReference type="FunFam" id="3.30.54.20:FF:000001">
    <property type="entry name" value="Alanine--tRNA ligase"/>
    <property type="match status" value="1"/>
</dbReference>
<dbReference type="InterPro" id="IPR009000">
    <property type="entry name" value="Transl_B-barrel_sf"/>
</dbReference>
<dbReference type="GO" id="GO:0045892">
    <property type="term" value="P:negative regulation of DNA-templated transcription"/>
    <property type="evidence" value="ECO:0007669"/>
    <property type="project" value="TreeGrafter"/>
</dbReference>
<dbReference type="FunFam" id="3.30.980.10:FF:000004">
    <property type="entry name" value="Alanine--tRNA ligase, cytoplasmic"/>
    <property type="match status" value="1"/>
</dbReference>
<comment type="similarity">
    <text evidence="2 12">Belongs to the class-II aminoacyl-tRNA synthetase family.</text>
</comment>
<dbReference type="EMBL" id="AP023174">
    <property type="protein sequence ID" value="BCF87920.1"/>
    <property type="molecule type" value="Genomic_DNA"/>
</dbReference>